<evidence type="ECO:0000313" key="1">
    <source>
        <dbReference type="EMBL" id="PYD75078.1"/>
    </source>
</evidence>
<proteinExistence type="predicted"/>
<dbReference type="EMBL" id="NOXG01000015">
    <property type="protein sequence ID" value="PYD75078.1"/>
    <property type="molecule type" value="Genomic_DNA"/>
</dbReference>
<evidence type="ECO:0000313" key="2">
    <source>
        <dbReference type="Proteomes" id="UP000247609"/>
    </source>
</evidence>
<protein>
    <submittedName>
        <fullName evidence="1">Uncharacterized protein</fullName>
    </submittedName>
</protein>
<comment type="caution">
    <text evidence="1">The sequence shown here is derived from an EMBL/GenBank/DDBJ whole genome shotgun (WGS) entry which is preliminary data.</text>
</comment>
<organism evidence="1 2">
    <name type="scientific">Novacetimonas pomaceti</name>
    <dbReference type="NCBI Taxonomy" id="2021998"/>
    <lineage>
        <taxon>Bacteria</taxon>
        <taxon>Pseudomonadati</taxon>
        <taxon>Pseudomonadota</taxon>
        <taxon>Alphaproteobacteria</taxon>
        <taxon>Acetobacterales</taxon>
        <taxon>Acetobacteraceae</taxon>
        <taxon>Novacetimonas</taxon>
    </lineage>
</organism>
<name>A0A318QCF5_9PROT</name>
<dbReference type="AlphaFoldDB" id="A0A318QCF5"/>
<gene>
    <name evidence="1" type="ORF">CFR71_11325</name>
</gene>
<reference evidence="1 2" key="1">
    <citation type="submission" date="2017-07" db="EMBL/GenBank/DDBJ databases">
        <title>A draft genome sequence of Komagataeibacter sp. T5K1.</title>
        <authorList>
            <person name="Skraban J."/>
            <person name="Cleenwerck I."/>
            <person name="Vandamme P."/>
            <person name="Trcek J."/>
        </authorList>
    </citation>
    <scope>NUCLEOTIDE SEQUENCE [LARGE SCALE GENOMIC DNA]</scope>
    <source>
        <strain evidence="1 2">T5K1</strain>
    </source>
</reference>
<sequence>MPDADIAAIGAAPPISSRFGHPVMHNRQFPLQVSCPWSHHVPAWEKAQDIFPSLARLSAGLAKNATS</sequence>
<accession>A0A318QCF5</accession>
<dbReference type="Proteomes" id="UP000247609">
    <property type="component" value="Unassembled WGS sequence"/>
</dbReference>